<dbReference type="Proteomes" id="UP001226867">
    <property type="component" value="Unassembled WGS sequence"/>
</dbReference>
<keyword evidence="6 8" id="KW-1133">Transmembrane helix</keyword>
<evidence type="ECO:0000256" key="7">
    <source>
        <dbReference type="ARBA" id="ARBA00023136"/>
    </source>
</evidence>
<dbReference type="PANTHER" id="PTHR30576:SF4">
    <property type="entry name" value="UNDECAPRENYL-PHOSPHATE GALACTOSE PHOSPHOTRANSFERASE"/>
    <property type="match status" value="1"/>
</dbReference>
<feature type="domain" description="Bacterial sugar transferase" evidence="9">
    <location>
        <begin position="42"/>
        <end position="234"/>
    </location>
</feature>
<dbReference type="GO" id="GO:0047360">
    <property type="term" value="F:undecaprenyl-phosphate galactose phosphotransferase activity"/>
    <property type="evidence" value="ECO:0007669"/>
    <property type="project" value="UniProtKB-EC"/>
</dbReference>
<proteinExistence type="inferred from homology"/>
<comment type="subcellular location">
    <subcellularLocation>
        <location evidence="1">Cell membrane</location>
    </subcellularLocation>
</comment>
<name>A0ABT9SFN9_9BURK</name>
<dbReference type="InterPro" id="IPR003362">
    <property type="entry name" value="Bact_transf"/>
</dbReference>
<dbReference type="PANTHER" id="PTHR30576">
    <property type="entry name" value="COLANIC BIOSYNTHESIS UDP-GLUCOSE LIPID CARRIER TRANSFERASE"/>
    <property type="match status" value="1"/>
</dbReference>
<sequence>MHSDSKNNILFKLDDDGAVNSVASGNLWSEADRLHLSNGAAKRLIDIIGSLVFFSFFGFFYVAVWIGVLVTTGAPAIYRHSRIGKGGVPFDCLKFRSMVPDSDAVLSDLLQRDVAAKAEWDETFKLKKDPRITKFGRFIRRTSLDELPQFWNVLRGDMSLVGPRPVVQRELDCFYGGAAEIYAAVKPGITGPWQIGGRSDLSYADRVLLDCEYVKNRSTKGDLIILWRTIKVVFSGSGSY</sequence>
<organism evidence="10 11">
    <name type="scientific">Variovorax ginsengisoli</name>
    <dbReference type="NCBI Taxonomy" id="363844"/>
    <lineage>
        <taxon>Bacteria</taxon>
        <taxon>Pseudomonadati</taxon>
        <taxon>Pseudomonadota</taxon>
        <taxon>Betaproteobacteria</taxon>
        <taxon>Burkholderiales</taxon>
        <taxon>Comamonadaceae</taxon>
        <taxon>Variovorax</taxon>
    </lineage>
</organism>
<evidence type="ECO:0000256" key="6">
    <source>
        <dbReference type="ARBA" id="ARBA00022989"/>
    </source>
</evidence>
<dbReference type="Pfam" id="PF02397">
    <property type="entry name" value="Bac_transf"/>
    <property type="match status" value="1"/>
</dbReference>
<keyword evidence="5 8" id="KW-0812">Transmembrane</keyword>
<keyword evidence="4 10" id="KW-0808">Transferase</keyword>
<evidence type="ECO:0000256" key="3">
    <source>
        <dbReference type="ARBA" id="ARBA00022475"/>
    </source>
</evidence>
<evidence type="ECO:0000259" key="9">
    <source>
        <dbReference type="Pfam" id="PF02397"/>
    </source>
</evidence>
<evidence type="ECO:0000313" key="10">
    <source>
        <dbReference type="EMBL" id="MDP9902182.1"/>
    </source>
</evidence>
<evidence type="ECO:0000313" key="11">
    <source>
        <dbReference type="Proteomes" id="UP001226867"/>
    </source>
</evidence>
<dbReference type="EC" id="2.7.8.6" evidence="10"/>
<accession>A0ABT9SFN9</accession>
<keyword evidence="7 8" id="KW-0472">Membrane</keyword>
<evidence type="ECO:0000256" key="4">
    <source>
        <dbReference type="ARBA" id="ARBA00022679"/>
    </source>
</evidence>
<evidence type="ECO:0000256" key="1">
    <source>
        <dbReference type="ARBA" id="ARBA00004236"/>
    </source>
</evidence>
<protein>
    <submittedName>
        <fullName evidence="10">Undecaprenyl-phosphate galactose phosphotransferase</fullName>
        <ecNumber evidence="10">2.7.8.6</ecNumber>
    </submittedName>
</protein>
<feature type="transmembrane region" description="Helical" evidence="8">
    <location>
        <begin position="47"/>
        <end position="72"/>
    </location>
</feature>
<evidence type="ECO:0000256" key="5">
    <source>
        <dbReference type="ARBA" id="ARBA00022692"/>
    </source>
</evidence>
<evidence type="ECO:0000256" key="2">
    <source>
        <dbReference type="ARBA" id="ARBA00006464"/>
    </source>
</evidence>
<comment type="caution">
    <text evidence="10">The sequence shown here is derived from an EMBL/GenBank/DDBJ whole genome shotgun (WGS) entry which is preliminary data.</text>
</comment>
<keyword evidence="3" id="KW-1003">Cell membrane</keyword>
<gene>
    <name evidence="10" type="ORF">J2W36_004458</name>
</gene>
<dbReference type="EMBL" id="JAUSRO010000016">
    <property type="protein sequence ID" value="MDP9902182.1"/>
    <property type="molecule type" value="Genomic_DNA"/>
</dbReference>
<evidence type="ECO:0000256" key="8">
    <source>
        <dbReference type="SAM" id="Phobius"/>
    </source>
</evidence>
<keyword evidence="11" id="KW-1185">Reference proteome</keyword>
<dbReference type="RefSeq" id="WP_370869366.1">
    <property type="nucleotide sequence ID" value="NZ_JAUSRO010000016.1"/>
</dbReference>
<reference evidence="10 11" key="1">
    <citation type="submission" date="2023-07" db="EMBL/GenBank/DDBJ databases">
        <title>Sorghum-associated microbial communities from plants grown in Nebraska, USA.</title>
        <authorList>
            <person name="Schachtman D."/>
        </authorList>
    </citation>
    <scope>NUCLEOTIDE SEQUENCE [LARGE SCALE GENOMIC DNA]</scope>
    <source>
        <strain evidence="10 11">DS1607</strain>
    </source>
</reference>
<comment type="similarity">
    <text evidence="2">Belongs to the bacterial sugar transferase family.</text>
</comment>